<dbReference type="SUPFAM" id="SSF56176">
    <property type="entry name" value="FAD-binding/transporter-associated domain-like"/>
    <property type="match status" value="1"/>
</dbReference>
<evidence type="ECO:0000313" key="8">
    <source>
        <dbReference type="Proteomes" id="UP000319663"/>
    </source>
</evidence>
<dbReference type="InterPro" id="IPR005123">
    <property type="entry name" value="Oxoglu/Fe-dep_dioxygenase_dom"/>
</dbReference>
<dbReference type="InterPro" id="IPR016169">
    <property type="entry name" value="FAD-bd_PCMH_sub2"/>
</dbReference>
<dbReference type="InterPro" id="IPR016167">
    <property type="entry name" value="FAD-bd_PCMH_sub1"/>
</dbReference>
<dbReference type="Proteomes" id="UP000319663">
    <property type="component" value="Unassembled WGS sequence"/>
</dbReference>
<dbReference type="EMBL" id="VIFY01000073">
    <property type="protein sequence ID" value="TQB71883.1"/>
    <property type="molecule type" value="Genomic_DNA"/>
</dbReference>
<gene>
    <name evidence="7" type="ORF">MPDQ_007257</name>
</gene>
<dbReference type="GO" id="GO:0016491">
    <property type="term" value="F:oxidoreductase activity"/>
    <property type="evidence" value="ECO:0007669"/>
    <property type="project" value="UniProtKB-KW"/>
</dbReference>
<dbReference type="Pfam" id="PF14226">
    <property type="entry name" value="DIOX_N"/>
    <property type="match status" value="1"/>
</dbReference>
<dbReference type="Pfam" id="PF03171">
    <property type="entry name" value="2OG-FeII_Oxy"/>
    <property type="match status" value="1"/>
</dbReference>
<keyword evidence="2" id="KW-0285">Flavoprotein</keyword>
<evidence type="ECO:0000259" key="6">
    <source>
        <dbReference type="PROSITE" id="PS51471"/>
    </source>
</evidence>
<evidence type="ECO:0000256" key="2">
    <source>
        <dbReference type="ARBA" id="ARBA00022630"/>
    </source>
</evidence>
<evidence type="ECO:0000256" key="3">
    <source>
        <dbReference type="ARBA" id="ARBA00022827"/>
    </source>
</evidence>
<keyword evidence="8" id="KW-1185">Reference proteome</keyword>
<dbReference type="InterPro" id="IPR027443">
    <property type="entry name" value="IPNS-like_sf"/>
</dbReference>
<dbReference type="Pfam" id="PF01565">
    <property type="entry name" value="FAD_binding_4"/>
    <property type="match status" value="1"/>
</dbReference>
<dbReference type="AlphaFoldDB" id="A0A507QWN3"/>
<dbReference type="SUPFAM" id="SSF51197">
    <property type="entry name" value="Clavaminate synthase-like"/>
    <property type="match status" value="1"/>
</dbReference>
<evidence type="ECO:0008006" key="9">
    <source>
        <dbReference type="Google" id="ProtNLM"/>
    </source>
</evidence>
<reference evidence="7 8" key="1">
    <citation type="submission" date="2019-06" db="EMBL/GenBank/DDBJ databases">
        <title>Wine fermentation using esterase from Monascus purpureus.</title>
        <authorList>
            <person name="Geng C."/>
            <person name="Zhang Y."/>
        </authorList>
    </citation>
    <scope>NUCLEOTIDE SEQUENCE [LARGE SCALE GENOMIC DNA]</scope>
    <source>
        <strain evidence="7">HQ1</strain>
    </source>
</reference>
<dbReference type="InterPro" id="IPR016166">
    <property type="entry name" value="FAD-bd_PCMH"/>
</dbReference>
<evidence type="ECO:0000256" key="4">
    <source>
        <dbReference type="ARBA" id="ARBA00023002"/>
    </source>
</evidence>
<dbReference type="InterPro" id="IPR044861">
    <property type="entry name" value="IPNS-like_FE2OG_OXY"/>
</dbReference>
<sequence>MADVFSFSSIPVVDFSRLQNPETKDEALAELRQAIFVVGFLYLTNTGLEVGSLRTMITPGSTDSRQNLIRDTHEKLPGYFALSDELKEECNMINSPCFLGYTRLGAETTAARTDLREQFDFGTPGMKSWKEGDPFWQRLEGDGQYPRHPDIKQTVDEYISQLSRLAVEFVHYVAESLSLRPTTFDSFKGGMDRLKFVKYPASPPDSQGVGPHKDSTGLFTFLSQDDAGGLQVLNKNGEWIDAPPIPGSLVVNIQQGFEAITGGVCPATTHRVISPTNRTRYSIPFFQGVRLDLTLDRLKESAAHIVKQIPASDDRKKRAVDVPSEFLSPLYSCFGEAYLRNRILSHPDVGRRWYPEFVDYNLDYNQHHQVQMASTFSKPAKTIDPLALDGLRVCLKTAGLYTPGMHGFDRVLRRWSDTAIKQAGAVVMPSEAADVSTALLWAQEHGIDVAVKGGGHSAAGTSSSDGGLVIDLCRMRKVTVDVENKTITAQGGAIWEEVDLEAHAHGLAAVGGTVNHTGVGGLTLGGGYGWLSGQYGLAIDNLLSVTVVLADGRVVTASATENEDLFWALRGAGHNFGVALDFTFRAYEQNEPVFSGILAFEPLYLECVVEALNNAKPDSRAAAMVIFLKPTDKPWPVIHVIPFFNGPYDEAVGHFRDLLNLHPTGDSVGMVPYKKMNTLQNPMSTYGDRKTFKGVFYQPPLDTHFARTIYDEFACKIARDPDLDESAVILEFHDMRKVCEVPQTATAFASRNTIRNGILYLRWKNARKDAEHKAWGDELQARWTAQLHKQNGEKEKVDEKMDEKMDEDNEVPQYLNYAEPGNSAVPNIYGINLRKLQGLKAKYDPNNVFNKMQPIEPVPFEADAENEKQLIDLD</sequence>
<dbReference type="InterPro" id="IPR026992">
    <property type="entry name" value="DIOX_N"/>
</dbReference>
<dbReference type="PROSITE" id="PS51387">
    <property type="entry name" value="FAD_PCMH"/>
    <property type="match status" value="1"/>
</dbReference>
<feature type="domain" description="Fe2OG dioxygenase" evidence="6">
    <location>
        <begin position="190"/>
        <end position="289"/>
    </location>
</feature>
<proteinExistence type="inferred from homology"/>
<comment type="caution">
    <text evidence="7">The sequence shown here is derived from an EMBL/GenBank/DDBJ whole genome shotgun (WGS) entry which is preliminary data.</text>
</comment>
<dbReference type="STRING" id="5098.A0A507QWN3"/>
<dbReference type="PANTHER" id="PTHR42973:SF52">
    <property type="entry name" value="FAD BINDING DOMAIN PROTEIN (AFU_ORTHOLOGUE AFUA_2G00730)"/>
    <property type="match status" value="1"/>
</dbReference>
<dbReference type="Gene3D" id="3.40.462.20">
    <property type="match status" value="1"/>
</dbReference>
<evidence type="ECO:0000313" key="7">
    <source>
        <dbReference type="EMBL" id="TQB71883.1"/>
    </source>
</evidence>
<dbReference type="InterPro" id="IPR036318">
    <property type="entry name" value="FAD-bd_PCMH-like_sf"/>
</dbReference>
<dbReference type="GO" id="GO:0071949">
    <property type="term" value="F:FAD binding"/>
    <property type="evidence" value="ECO:0007669"/>
    <property type="project" value="InterPro"/>
</dbReference>
<dbReference type="PROSITE" id="PS51471">
    <property type="entry name" value="FE2OG_OXY"/>
    <property type="match status" value="1"/>
</dbReference>
<evidence type="ECO:0000256" key="1">
    <source>
        <dbReference type="ARBA" id="ARBA00005466"/>
    </source>
</evidence>
<evidence type="ECO:0000259" key="5">
    <source>
        <dbReference type="PROSITE" id="PS51387"/>
    </source>
</evidence>
<dbReference type="InterPro" id="IPR012951">
    <property type="entry name" value="BBE"/>
</dbReference>
<protein>
    <recommendedName>
        <fullName evidence="9">FAD-binding PCMH-type domain-containing protein</fullName>
    </recommendedName>
</protein>
<organism evidence="7 8">
    <name type="scientific">Monascus purpureus</name>
    <name type="common">Red mold</name>
    <name type="synonym">Monascus anka</name>
    <dbReference type="NCBI Taxonomy" id="5098"/>
    <lineage>
        <taxon>Eukaryota</taxon>
        <taxon>Fungi</taxon>
        <taxon>Dikarya</taxon>
        <taxon>Ascomycota</taxon>
        <taxon>Pezizomycotina</taxon>
        <taxon>Eurotiomycetes</taxon>
        <taxon>Eurotiomycetidae</taxon>
        <taxon>Eurotiales</taxon>
        <taxon>Aspergillaceae</taxon>
        <taxon>Monascus</taxon>
    </lineage>
</organism>
<dbReference type="InterPro" id="IPR006094">
    <property type="entry name" value="Oxid_FAD_bind_N"/>
</dbReference>
<comment type="similarity">
    <text evidence="1">Belongs to the oxygen-dependent FAD-linked oxidoreductase family.</text>
</comment>
<dbReference type="Gene3D" id="3.30.43.10">
    <property type="entry name" value="Uridine Diphospho-n-acetylenolpyruvylglucosamine Reductase, domain 2"/>
    <property type="match status" value="1"/>
</dbReference>
<keyword evidence="3" id="KW-0274">FAD</keyword>
<accession>A0A507QWN3</accession>
<dbReference type="PANTHER" id="PTHR42973">
    <property type="entry name" value="BINDING OXIDOREDUCTASE, PUTATIVE (AFU_ORTHOLOGUE AFUA_1G17690)-RELATED"/>
    <property type="match status" value="1"/>
</dbReference>
<dbReference type="Pfam" id="PF08031">
    <property type="entry name" value="BBE"/>
    <property type="match status" value="1"/>
</dbReference>
<feature type="domain" description="FAD-binding PCMH-type" evidence="5">
    <location>
        <begin position="419"/>
        <end position="589"/>
    </location>
</feature>
<name>A0A507QWN3_MONPU</name>
<dbReference type="Gene3D" id="3.30.465.10">
    <property type="match status" value="1"/>
</dbReference>
<dbReference type="GO" id="GO:0044283">
    <property type="term" value="P:small molecule biosynthetic process"/>
    <property type="evidence" value="ECO:0007669"/>
    <property type="project" value="UniProtKB-ARBA"/>
</dbReference>
<dbReference type="Gene3D" id="2.60.120.330">
    <property type="entry name" value="B-lactam Antibiotic, Isopenicillin N Synthase, Chain"/>
    <property type="match status" value="1"/>
</dbReference>
<keyword evidence="4" id="KW-0560">Oxidoreductase</keyword>
<dbReference type="InterPro" id="IPR050416">
    <property type="entry name" value="FAD-linked_Oxidoreductase"/>
</dbReference>